<dbReference type="EMBL" id="VSSQ01000050">
    <property type="protein sequence ID" value="MPL69920.1"/>
    <property type="molecule type" value="Genomic_DNA"/>
</dbReference>
<protein>
    <recommendedName>
        <fullName evidence="1">Outer membrane protein beta-barrel domain-containing protein</fullName>
    </recommendedName>
</protein>
<accession>A0A644TSQ2</accession>
<evidence type="ECO:0000313" key="2">
    <source>
        <dbReference type="EMBL" id="MPL69920.1"/>
    </source>
</evidence>
<name>A0A644TSQ2_9ZZZZ</name>
<reference evidence="2" key="1">
    <citation type="submission" date="2019-08" db="EMBL/GenBank/DDBJ databases">
        <authorList>
            <person name="Kucharzyk K."/>
            <person name="Murdoch R.W."/>
            <person name="Higgins S."/>
            <person name="Loffler F."/>
        </authorList>
    </citation>
    <scope>NUCLEOTIDE SEQUENCE</scope>
</reference>
<dbReference type="InterPro" id="IPR025665">
    <property type="entry name" value="Beta-barrel_OMP_2"/>
</dbReference>
<proteinExistence type="predicted"/>
<evidence type="ECO:0000259" key="1">
    <source>
        <dbReference type="Pfam" id="PF13568"/>
    </source>
</evidence>
<gene>
    <name evidence="2" type="ORF">SDC9_15671</name>
</gene>
<organism evidence="2">
    <name type="scientific">bioreactor metagenome</name>
    <dbReference type="NCBI Taxonomy" id="1076179"/>
    <lineage>
        <taxon>unclassified sequences</taxon>
        <taxon>metagenomes</taxon>
        <taxon>ecological metagenomes</taxon>
    </lineage>
</organism>
<dbReference type="AlphaFoldDB" id="A0A644TSQ2"/>
<comment type="caution">
    <text evidence="2">The sequence shown here is derived from an EMBL/GenBank/DDBJ whole genome shotgun (WGS) entry which is preliminary data.</text>
</comment>
<dbReference type="Pfam" id="PF13568">
    <property type="entry name" value="OMP_b-brl_2"/>
    <property type="match status" value="1"/>
</dbReference>
<sequence length="303" mass="34737">MRKKSILSLVALALLLLVAIESNAQRKNRAPENRFGIRAGFNMSDLTSAKGLDVYNGLSYYNQNFNYVGFTDTEPFKLGFNVGFVGQIKLADYWYLQPSLIFTSKGYKLNTQNQGDFTQNVELDVEAYYVQLPIDILWKYNFSSDFRFFAQGGAFLGYGVAGTSYFIDHFGEKFVPRVRHEQTAMPTAVNGYIGYDHTVHGLMDEDYDETFMTEGTNRFELGVELGLGFEYKAFQLTLSYQYGLTPLYDYDYDFSGRYEAKGIQNISNSFEYLKIPTPKSPVQHVISFTLAYYMNLFSNKVKY</sequence>
<feature type="domain" description="Outer membrane protein beta-barrel" evidence="1">
    <location>
        <begin position="24"/>
        <end position="248"/>
    </location>
</feature>